<feature type="region of interest" description="Disordered" evidence="1">
    <location>
        <begin position="1191"/>
        <end position="1212"/>
    </location>
</feature>
<dbReference type="InterPro" id="IPR057214">
    <property type="entry name" value="DUF7892"/>
</dbReference>
<name>A0AAN7H309_9PEZI</name>
<feature type="compositionally biased region" description="Basic and acidic residues" evidence="1">
    <location>
        <begin position="1061"/>
        <end position="1081"/>
    </location>
</feature>
<feature type="compositionally biased region" description="Low complexity" evidence="1">
    <location>
        <begin position="12"/>
        <end position="25"/>
    </location>
</feature>
<feature type="region of interest" description="Disordered" evidence="1">
    <location>
        <begin position="1"/>
        <end position="25"/>
    </location>
</feature>
<feature type="compositionally biased region" description="Basic residues" evidence="1">
    <location>
        <begin position="961"/>
        <end position="972"/>
    </location>
</feature>
<comment type="caution">
    <text evidence="3">The sequence shown here is derived from an EMBL/GenBank/DDBJ whole genome shotgun (WGS) entry which is preliminary data.</text>
</comment>
<feature type="region of interest" description="Disordered" evidence="1">
    <location>
        <begin position="1029"/>
        <end position="1126"/>
    </location>
</feature>
<feature type="compositionally biased region" description="Basic and acidic residues" evidence="1">
    <location>
        <begin position="1099"/>
        <end position="1120"/>
    </location>
</feature>
<evidence type="ECO:0000313" key="4">
    <source>
        <dbReference type="Proteomes" id="UP001301958"/>
    </source>
</evidence>
<evidence type="ECO:0000313" key="3">
    <source>
        <dbReference type="EMBL" id="KAK4229502.1"/>
    </source>
</evidence>
<dbReference type="Proteomes" id="UP001301958">
    <property type="component" value="Unassembled WGS sequence"/>
</dbReference>
<sequence>MVSDSVGADGNSSGHTASSSLSCSSAPERAPTIAKVVSHQNPGDRSILSPQIWHHIFTFCPPKSLGNLLAVNKQFNCYLDPASTLDAEIPRAIPPKTDALVAYLKPNDIWRASRRLFWPNMPTPLRSKTELDMWRLACSKKCQFCNKTDSRDRSLPFDPRHPGPGSEGTAAIWAFGTRTCASCLVENSTKEVDLLISSNLPSAVASALPFVFLTGDFHALSVTALEMVQISADLQLTKYFSLAHVKVLETEFSAVKDMGSGTIAEWLKGLGGRGKDARQDASKWEKYESSGGTAKMCSQLYPGYINNSLPELLSSNFISLASTNQQLPHGRQERTMEEVAELKAARKAGIERRAMLLDPPLTPNVLRHILSFQAAIQIVNTLDDTAWEILKPRLIAQRAEAEQREKDITLANTQPQSHLETTLASTKQARDLIDKDWEDAQAPLRARIAGFADDIVREWRKGKKVTSENCAKFAVDALLYVHKQFYDAVAKDAAAAKAAGKAPIVDPPDGPFTQKLTLENMKWIFDSKIKPHTDGYRKELFYCNGCEGNYKTFGFEGAIQHYAAKHSSNLSLGSIIVYWRAEWPEIPPFSAEVRPVRPPPELYGHGAPPFGVNGAPPPINHVYPQVPPSVLPPAPNYGYGAPPYNDPYQLHPQPFVAQPLQPPPVHFRPQHHGFEQHAPYGAPHEAYYSPYQQPPGLTYPVPASQWLVPPRPQYGQIEYNSPAPYPPPVSGSFGRPLAPTLPNLNITKLEDVARNSREVWQMLGNIRDFSGSMRVFVTIHHLVKRFRTRFGETPPLAMFIDGLSNNKDMRPVRNVNGLVCKACHLGLGNAATVQEDRKGFSLPQLTNHFQYKHVEPMEQMGARPLDWVLDMVHFTDDAGISNLQSVINPAQRALIVDALPEAFQHPPRPMPASSHVTTIPHNPVASPTRTTGSENLGTSPGQSWQDSRRNHGYMGFETSKTKRGCRGKRKSRRAAEGDDERRVKREFRRDGSGLPAKQEQKEGAIVPPPLPAEETEEPDILDALESHLMSQRRSPPPHEAISSQSHRGETEVGKRSPFGPHPERVWRVRPGEAERRDDEGGHQGLPPGYAEHSISQRSGDARYDSREYGQSAPHHEEARTQSRQPVETFEIVHVIDGNESYYIRRPVRREPEVRYLYQESAAGYEDARGAATRSGVTTREGTARASVIPEAQPIDRHPDSLYVEEYDPRFGH</sequence>
<dbReference type="AlphaFoldDB" id="A0AAN7H309"/>
<feature type="region of interest" description="Disordered" evidence="1">
    <location>
        <begin position="905"/>
        <end position="1014"/>
    </location>
</feature>
<feature type="domain" description="DUF7892" evidence="2">
    <location>
        <begin position="747"/>
        <end position="893"/>
    </location>
</feature>
<accession>A0AAN7H309</accession>
<proteinExistence type="predicted"/>
<dbReference type="Pfam" id="PF25422">
    <property type="entry name" value="DUF7892"/>
    <property type="match status" value="1"/>
</dbReference>
<reference evidence="3" key="2">
    <citation type="submission" date="2023-05" db="EMBL/GenBank/DDBJ databases">
        <authorList>
            <consortium name="Lawrence Berkeley National Laboratory"/>
            <person name="Steindorff A."/>
            <person name="Hensen N."/>
            <person name="Bonometti L."/>
            <person name="Westerberg I."/>
            <person name="Brannstrom I.O."/>
            <person name="Guillou S."/>
            <person name="Cros-Aarteil S."/>
            <person name="Calhoun S."/>
            <person name="Haridas S."/>
            <person name="Kuo A."/>
            <person name="Mondo S."/>
            <person name="Pangilinan J."/>
            <person name="Riley R."/>
            <person name="Labutti K."/>
            <person name="Andreopoulos B."/>
            <person name="Lipzen A."/>
            <person name="Chen C."/>
            <person name="Yanf M."/>
            <person name="Daum C."/>
            <person name="Ng V."/>
            <person name="Clum A."/>
            <person name="Ohm R."/>
            <person name="Martin F."/>
            <person name="Silar P."/>
            <person name="Natvig D."/>
            <person name="Lalanne C."/>
            <person name="Gautier V."/>
            <person name="Ament-Velasquez S.L."/>
            <person name="Kruys A."/>
            <person name="Hutchinson M.I."/>
            <person name="Powell A.J."/>
            <person name="Barry K."/>
            <person name="Miller A.N."/>
            <person name="Grigoriev I.V."/>
            <person name="Debuchy R."/>
            <person name="Gladieux P."/>
            <person name="Thoren M.H."/>
            <person name="Johannesson H."/>
        </authorList>
    </citation>
    <scope>NUCLEOTIDE SEQUENCE</scope>
    <source>
        <strain evidence="3">CBS 990.96</strain>
    </source>
</reference>
<dbReference type="InterPro" id="IPR036047">
    <property type="entry name" value="F-box-like_dom_sf"/>
</dbReference>
<evidence type="ECO:0000256" key="1">
    <source>
        <dbReference type="SAM" id="MobiDB-lite"/>
    </source>
</evidence>
<feature type="compositionally biased region" description="Polar residues" evidence="1">
    <location>
        <begin position="914"/>
        <end position="945"/>
    </location>
</feature>
<evidence type="ECO:0000259" key="2">
    <source>
        <dbReference type="Pfam" id="PF25422"/>
    </source>
</evidence>
<feature type="compositionally biased region" description="Basic and acidic residues" evidence="1">
    <location>
        <begin position="973"/>
        <end position="991"/>
    </location>
</feature>
<keyword evidence="4" id="KW-1185">Reference proteome</keyword>
<protein>
    <recommendedName>
        <fullName evidence="2">DUF7892 domain-containing protein</fullName>
    </recommendedName>
</protein>
<gene>
    <name evidence="3" type="ORF">QBC38DRAFT_471980</name>
</gene>
<dbReference type="CDD" id="cd09917">
    <property type="entry name" value="F-box_SF"/>
    <property type="match status" value="1"/>
</dbReference>
<organism evidence="3 4">
    <name type="scientific">Podospora fimiseda</name>
    <dbReference type="NCBI Taxonomy" id="252190"/>
    <lineage>
        <taxon>Eukaryota</taxon>
        <taxon>Fungi</taxon>
        <taxon>Dikarya</taxon>
        <taxon>Ascomycota</taxon>
        <taxon>Pezizomycotina</taxon>
        <taxon>Sordariomycetes</taxon>
        <taxon>Sordariomycetidae</taxon>
        <taxon>Sordariales</taxon>
        <taxon>Podosporaceae</taxon>
        <taxon>Podospora</taxon>
    </lineage>
</organism>
<dbReference type="SUPFAM" id="SSF81383">
    <property type="entry name" value="F-box domain"/>
    <property type="match status" value="1"/>
</dbReference>
<dbReference type="EMBL" id="MU865307">
    <property type="protein sequence ID" value="KAK4229502.1"/>
    <property type="molecule type" value="Genomic_DNA"/>
</dbReference>
<reference evidence="3" key="1">
    <citation type="journal article" date="2023" name="Mol. Phylogenet. Evol.">
        <title>Genome-scale phylogeny and comparative genomics of the fungal order Sordariales.</title>
        <authorList>
            <person name="Hensen N."/>
            <person name="Bonometti L."/>
            <person name="Westerberg I."/>
            <person name="Brannstrom I.O."/>
            <person name="Guillou S."/>
            <person name="Cros-Aarteil S."/>
            <person name="Calhoun S."/>
            <person name="Haridas S."/>
            <person name="Kuo A."/>
            <person name="Mondo S."/>
            <person name="Pangilinan J."/>
            <person name="Riley R."/>
            <person name="LaButti K."/>
            <person name="Andreopoulos B."/>
            <person name="Lipzen A."/>
            <person name="Chen C."/>
            <person name="Yan M."/>
            <person name="Daum C."/>
            <person name="Ng V."/>
            <person name="Clum A."/>
            <person name="Steindorff A."/>
            <person name="Ohm R.A."/>
            <person name="Martin F."/>
            <person name="Silar P."/>
            <person name="Natvig D.O."/>
            <person name="Lalanne C."/>
            <person name="Gautier V."/>
            <person name="Ament-Velasquez S.L."/>
            <person name="Kruys A."/>
            <person name="Hutchinson M.I."/>
            <person name="Powell A.J."/>
            <person name="Barry K."/>
            <person name="Miller A.N."/>
            <person name="Grigoriev I.V."/>
            <person name="Debuchy R."/>
            <person name="Gladieux P."/>
            <person name="Hiltunen Thoren M."/>
            <person name="Johannesson H."/>
        </authorList>
    </citation>
    <scope>NUCLEOTIDE SEQUENCE</scope>
    <source>
        <strain evidence="3">CBS 990.96</strain>
    </source>
</reference>